<gene>
    <name evidence="7" type="ORF">AB1Y20_022660</name>
    <name evidence="8" type="ORF">AB1Y20_022670</name>
</gene>
<dbReference type="PANTHER" id="PTHR12935">
    <property type="entry name" value="GAMMA-GLUTAMYLCYCLOTRANSFERASE"/>
    <property type="match status" value="1"/>
</dbReference>
<accession>A0AB34JGY6</accession>
<dbReference type="InterPro" id="IPR013024">
    <property type="entry name" value="GGCT-like"/>
</dbReference>
<dbReference type="EMBL" id="JBGBPQ010000008">
    <property type="protein sequence ID" value="KAL1521116.1"/>
    <property type="molecule type" value="Genomic_DNA"/>
</dbReference>
<keyword evidence="9" id="KW-1185">Reference proteome</keyword>
<comment type="caution">
    <text evidence="7">The sequence shown here is derived from an EMBL/GenBank/DDBJ whole genome shotgun (WGS) entry which is preliminary data.</text>
</comment>
<sequence length="309" mass="33001">MLLAAPLLLLAAAPLLAVGSNAPVRSLTTGASPSRAPDTSTRPLPPSVMRGGHVEYFAFGSNLLQSKVEGRTGFPVLAKERAVVTDHRLAFNMRAFPPLEPAMASLEPCAGESCEGVLYTLSREAYEQLWRSEGGAARRPAYEEVVVLARCRRGAVPALSLRAAPAARLRRDAPPSRRYKDLLVRGAREARLSAAYLERLEAVRAVRPSPAVAWLARAHGAVAVLCFRIGLRRLLAPLRCLLYFLMYSGQSRAASIASECLTACALLPTALIGVCIRALFTAVGKEAYLTFGPPPSANQSNKKAAEGAA</sequence>
<reference evidence="7 9" key="1">
    <citation type="journal article" date="2024" name="Science">
        <title>Giant polyketide synthase enzymes in the biosynthesis of giant marine polyether toxins.</title>
        <authorList>
            <person name="Fallon T.R."/>
            <person name="Shende V.V."/>
            <person name="Wierzbicki I.H."/>
            <person name="Pendleton A.L."/>
            <person name="Watervoot N.F."/>
            <person name="Auber R.P."/>
            <person name="Gonzalez D.J."/>
            <person name="Wisecaver J.H."/>
            <person name="Moore B.S."/>
        </authorList>
    </citation>
    <scope>NUCLEOTIDE SEQUENCE [LARGE SCALE GENOMIC DNA]</scope>
    <source>
        <strain evidence="7 9">12B1</strain>
    </source>
</reference>
<dbReference type="AlphaFoldDB" id="A0AB34JGY6"/>
<dbReference type="GO" id="GO:0003839">
    <property type="term" value="F:gamma-glutamylcyclotransferase activity"/>
    <property type="evidence" value="ECO:0007669"/>
    <property type="project" value="UniProtKB-EC"/>
</dbReference>
<dbReference type="Pfam" id="PF13772">
    <property type="entry name" value="AIG2_2"/>
    <property type="match status" value="1"/>
</dbReference>
<name>A0AB34JGY6_PRYPA</name>
<evidence type="ECO:0000256" key="5">
    <source>
        <dbReference type="SAM" id="MobiDB-lite"/>
    </source>
</evidence>
<evidence type="ECO:0000256" key="3">
    <source>
        <dbReference type="PIRSR" id="PIRSR617939-1"/>
    </source>
</evidence>
<keyword evidence="6" id="KW-0732">Signal</keyword>
<dbReference type="PANTHER" id="PTHR12935:SF0">
    <property type="entry name" value="GAMMA-GLUTAMYLCYCLOTRANSFERASE"/>
    <property type="match status" value="1"/>
</dbReference>
<evidence type="ECO:0000256" key="2">
    <source>
        <dbReference type="ARBA" id="ARBA00023239"/>
    </source>
</evidence>
<evidence type="ECO:0000256" key="6">
    <source>
        <dbReference type="SAM" id="SignalP"/>
    </source>
</evidence>
<proteinExistence type="predicted"/>
<feature type="chain" id="PRO_5044172796" description="gamma-glutamylcyclotransferase" evidence="6">
    <location>
        <begin position="18"/>
        <end position="309"/>
    </location>
</feature>
<feature type="binding site" evidence="4">
    <location>
        <begin position="56"/>
        <end position="61"/>
    </location>
    <ligand>
        <name>substrate</name>
    </ligand>
</feature>
<dbReference type="EC" id="4.3.2.9" evidence="1"/>
<dbReference type="EMBL" id="JBGBPQ010000008">
    <property type="protein sequence ID" value="KAL1521106.1"/>
    <property type="molecule type" value="Genomic_DNA"/>
</dbReference>
<evidence type="ECO:0000256" key="1">
    <source>
        <dbReference type="ARBA" id="ARBA00012346"/>
    </source>
</evidence>
<dbReference type="Proteomes" id="UP001515480">
    <property type="component" value="Unassembled WGS sequence"/>
</dbReference>
<organism evidence="7 9">
    <name type="scientific">Prymnesium parvum</name>
    <name type="common">Toxic golden alga</name>
    <dbReference type="NCBI Taxonomy" id="97485"/>
    <lineage>
        <taxon>Eukaryota</taxon>
        <taxon>Haptista</taxon>
        <taxon>Haptophyta</taxon>
        <taxon>Prymnesiophyceae</taxon>
        <taxon>Prymnesiales</taxon>
        <taxon>Prymnesiaceae</taxon>
        <taxon>Prymnesium</taxon>
    </lineage>
</organism>
<evidence type="ECO:0000313" key="8">
    <source>
        <dbReference type="EMBL" id="KAL1521116.1"/>
    </source>
</evidence>
<protein>
    <recommendedName>
        <fullName evidence="1">gamma-glutamylcyclotransferase</fullName>
        <ecNumber evidence="1">4.3.2.9</ecNumber>
    </recommendedName>
</protein>
<evidence type="ECO:0000313" key="7">
    <source>
        <dbReference type="EMBL" id="KAL1521106.1"/>
    </source>
</evidence>
<keyword evidence="2" id="KW-0456">Lyase</keyword>
<evidence type="ECO:0000256" key="4">
    <source>
        <dbReference type="PIRSR" id="PIRSR617939-2"/>
    </source>
</evidence>
<feature type="binding site" evidence="4">
    <location>
        <position position="179"/>
    </location>
    <ligand>
        <name>substrate</name>
    </ligand>
</feature>
<feature type="active site" description="Proton acceptor" evidence="3">
    <location>
        <position position="133"/>
    </location>
</feature>
<dbReference type="InterPro" id="IPR017939">
    <property type="entry name" value="G-Glutamylcylcotransferase"/>
</dbReference>
<feature type="signal peptide" evidence="6">
    <location>
        <begin position="1"/>
        <end position="17"/>
    </location>
</feature>
<dbReference type="CDD" id="cd06661">
    <property type="entry name" value="GGCT_like"/>
    <property type="match status" value="1"/>
</dbReference>
<dbReference type="Gene3D" id="3.10.490.10">
    <property type="entry name" value="Gamma-glutamyl cyclotransferase-like"/>
    <property type="match status" value="1"/>
</dbReference>
<evidence type="ECO:0000313" key="9">
    <source>
        <dbReference type="Proteomes" id="UP001515480"/>
    </source>
</evidence>
<feature type="region of interest" description="Disordered" evidence="5">
    <location>
        <begin position="26"/>
        <end position="46"/>
    </location>
</feature>
<feature type="compositionally biased region" description="Polar residues" evidence="5">
    <location>
        <begin position="26"/>
        <end position="42"/>
    </location>
</feature>